<dbReference type="OrthoDB" id="5740960at2"/>
<evidence type="ECO:0000313" key="5">
    <source>
        <dbReference type="Proteomes" id="UP000094936"/>
    </source>
</evidence>
<gene>
    <name evidence="4" type="ORF">A8L45_08450</name>
</gene>
<protein>
    <submittedName>
        <fullName evidence="4">Glutathione S-transferase</fullName>
    </submittedName>
</protein>
<evidence type="ECO:0000259" key="2">
    <source>
        <dbReference type="PROSITE" id="PS50404"/>
    </source>
</evidence>
<dbReference type="SFLD" id="SFLDS00019">
    <property type="entry name" value="Glutathione_Transferase_(cytos"/>
    <property type="match status" value="1"/>
</dbReference>
<accession>A0A1C3EKT0</accession>
<dbReference type="InterPro" id="IPR004045">
    <property type="entry name" value="Glutathione_S-Trfase_N"/>
</dbReference>
<dbReference type="EMBL" id="LYBM01000012">
    <property type="protein sequence ID" value="ODA33848.1"/>
    <property type="molecule type" value="Genomic_DNA"/>
</dbReference>
<dbReference type="CDD" id="cd03188">
    <property type="entry name" value="GST_C_Beta"/>
    <property type="match status" value="1"/>
</dbReference>
<dbReference type="PANTHER" id="PTHR44051:SF8">
    <property type="entry name" value="GLUTATHIONE S-TRANSFERASE GSTA"/>
    <property type="match status" value="1"/>
</dbReference>
<dbReference type="SFLD" id="SFLDG00358">
    <property type="entry name" value="Main_(cytGST)"/>
    <property type="match status" value="1"/>
</dbReference>
<dbReference type="GO" id="GO:0016740">
    <property type="term" value="F:transferase activity"/>
    <property type="evidence" value="ECO:0007669"/>
    <property type="project" value="UniProtKB-KW"/>
</dbReference>
<dbReference type="InterPro" id="IPR036249">
    <property type="entry name" value="Thioredoxin-like_sf"/>
</dbReference>
<dbReference type="InterPro" id="IPR040079">
    <property type="entry name" value="Glutathione_S-Trfase"/>
</dbReference>
<organism evidence="4 5">
    <name type="scientific">Veronia pacifica</name>
    <dbReference type="NCBI Taxonomy" id="1080227"/>
    <lineage>
        <taxon>Bacteria</taxon>
        <taxon>Pseudomonadati</taxon>
        <taxon>Pseudomonadota</taxon>
        <taxon>Gammaproteobacteria</taxon>
        <taxon>Vibrionales</taxon>
        <taxon>Vibrionaceae</taxon>
        <taxon>Veronia</taxon>
    </lineage>
</organism>
<keyword evidence="5" id="KW-1185">Reference proteome</keyword>
<evidence type="ECO:0000259" key="3">
    <source>
        <dbReference type="PROSITE" id="PS50405"/>
    </source>
</evidence>
<dbReference type="RefSeq" id="WP_068901194.1">
    <property type="nucleotide sequence ID" value="NZ_JBHUIF010000004.1"/>
</dbReference>
<dbReference type="InterPro" id="IPR010987">
    <property type="entry name" value="Glutathione-S-Trfase_C-like"/>
</dbReference>
<dbReference type="InterPro" id="IPR004046">
    <property type="entry name" value="GST_C"/>
</dbReference>
<sequence>MYTLYYFPRNASFAPHLLLQSIGVPYELTLVDRKVDQQKSADYLKVNPTGRIPALKDNDIVIYESAAICLYLAEKHPEAALIPSSDSPDRGQFYQWLCYLTATFQPELMIYFYPERHLANKEDKSELTKSIKDGQQRRLSDILTFLDTQLEGKTYLCGNKISACDYFLFMLLHWASGLDTPPIAYPNLKRFISLLANDPAVIAVCEKEGTPISHYQE</sequence>
<keyword evidence="4" id="KW-0808">Transferase</keyword>
<dbReference type="InterPro" id="IPR036282">
    <property type="entry name" value="Glutathione-S-Trfase_C_sf"/>
</dbReference>
<dbReference type="Gene3D" id="3.40.30.10">
    <property type="entry name" value="Glutaredoxin"/>
    <property type="match status" value="1"/>
</dbReference>
<comment type="similarity">
    <text evidence="1">Belongs to the GST superfamily.</text>
</comment>
<dbReference type="Pfam" id="PF02798">
    <property type="entry name" value="GST_N"/>
    <property type="match status" value="1"/>
</dbReference>
<dbReference type="SUPFAM" id="SSF47616">
    <property type="entry name" value="GST C-terminal domain-like"/>
    <property type="match status" value="1"/>
</dbReference>
<feature type="domain" description="GST N-terminal" evidence="2">
    <location>
        <begin position="1"/>
        <end position="80"/>
    </location>
</feature>
<name>A0A1C3EKT0_9GAMM</name>
<dbReference type="Pfam" id="PF00043">
    <property type="entry name" value="GST_C"/>
    <property type="match status" value="1"/>
</dbReference>
<proteinExistence type="inferred from homology"/>
<dbReference type="CDD" id="cd03057">
    <property type="entry name" value="GST_N_Beta"/>
    <property type="match status" value="1"/>
</dbReference>
<dbReference type="AlphaFoldDB" id="A0A1C3EKT0"/>
<evidence type="ECO:0000256" key="1">
    <source>
        <dbReference type="RuleBase" id="RU003494"/>
    </source>
</evidence>
<evidence type="ECO:0000313" key="4">
    <source>
        <dbReference type="EMBL" id="ODA33848.1"/>
    </source>
</evidence>
<reference evidence="4 5" key="1">
    <citation type="submission" date="2016-05" db="EMBL/GenBank/DDBJ databases">
        <title>Genomic Taxonomy of the Vibrionaceae.</title>
        <authorList>
            <person name="Gomez-Gil B."/>
            <person name="Enciso-Ibarra J."/>
        </authorList>
    </citation>
    <scope>NUCLEOTIDE SEQUENCE [LARGE SCALE GENOMIC DNA]</scope>
    <source>
        <strain evidence="4 5">CAIM 1920</strain>
    </source>
</reference>
<dbReference type="Gene3D" id="1.20.1050.10">
    <property type="match status" value="1"/>
</dbReference>
<dbReference type="PROSITE" id="PS50405">
    <property type="entry name" value="GST_CTER"/>
    <property type="match status" value="1"/>
</dbReference>
<dbReference type="SUPFAM" id="SSF52833">
    <property type="entry name" value="Thioredoxin-like"/>
    <property type="match status" value="1"/>
</dbReference>
<dbReference type="STRING" id="1080227.A8L45_08450"/>
<dbReference type="SFLD" id="SFLDG01150">
    <property type="entry name" value="Main.1:_Beta-like"/>
    <property type="match status" value="1"/>
</dbReference>
<feature type="domain" description="GST C-terminal" evidence="3">
    <location>
        <begin position="86"/>
        <end position="215"/>
    </location>
</feature>
<comment type="caution">
    <text evidence="4">The sequence shown here is derived from an EMBL/GenBank/DDBJ whole genome shotgun (WGS) entry which is preliminary data.</text>
</comment>
<dbReference type="PROSITE" id="PS50404">
    <property type="entry name" value="GST_NTER"/>
    <property type="match status" value="1"/>
</dbReference>
<dbReference type="Proteomes" id="UP000094936">
    <property type="component" value="Unassembled WGS sequence"/>
</dbReference>
<dbReference type="PANTHER" id="PTHR44051">
    <property type="entry name" value="GLUTATHIONE S-TRANSFERASE-RELATED"/>
    <property type="match status" value="1"/>
</dbReference>